<dbReference type="AlphaFoldDB" id="A0A0K9PZT1"/>
<evidence type="ECO:0000256" key="6">
    <source>
        <dbReference type="ARBA" id="ARBA00023242"/>
    </source>
</evidence>
<name>A0A0K9PZT1_ZOSMR</name>
<dbReference type="InterPro" id="IPR011006">
    <property type="entry name" value="CheY-like_superfamily"/>
</dbReference>
<proteinExistence type="predicted"/>
<reference evidence="11" key="1">
    <citation type="journal article" date="2016" name="Nature">
        <title>The genome of the seagrass Zostera marina reveals angiosperm adaptation to the sea.</title>
        <authorList>
            <person name="Olsen J.L."/>
            <person name="Rouze P."/>
            <person name="Verhelst B."/>
            <person name="Lin Y.-C."/>
            <person name="Bayer T."/>
            <person name="Collen J."/>
            <person name="Dattolo E."/>
            <person name="De Paoli E."/>
            <person name="Dittami S."/>
            <person name="Maumus F."/>
            <person name="Michel G."/>
            <person name="Kersting A."/>
            <person name="Lauritano C."/>
            <person name="Lohaus R."/>
            <person name="Toepel M."/>
            <person name="Tonon T."/>
            <person name="Vanneste K."/>
            <person name="Amirebrahimi M."/>
            <person name="Brakel J."/>
            <person name="Bostroem C."/>
            <person name="Chovatia M."/>
            <person name="Grimwood J."/>
            <person name="Jenkins J.W."/>
            <person name="Jueterbock A."/>
            <person name="Mraz A."/>
            <person name="Stam W.T."/>
            <person name="Tice H."/>
            <person name="Bornberg-Bauer E."/>
            <person name="Green P.J."/>
            <person name="Pearson G.A."/>
            <person name="Procaccini G."/>
            <person name="Duarte C.M."/>
            <person name="Schmutz J."/>
            <person name="Reusch T.B.H."/>
            <person name="Van de Peer Y."/>
        </authorList>
    </citation>
    <scope>NUCLEOTIDE SEQUENCE [LARGE SCALE GENOMIC DNA]</scope>
    <source>
        <strain evidence="11">cv. Finnish</strain>
    </source>
</reference>
<evidence type="ECO:0000313" key="11">
    <source>
        <dbReference type="Proteomes" id="UP000036987"/>
    </source>
</evidence>
<dbReference type="Gene3D" id="3.40.50.2300">
    <property type="match status" value="1"/>
</dbReference>
<dbReference type="PROSITE" id="PS50110">
    <property type="entry name" value="RESPONSE_REGULATORY"/>
    <property type="match status" value="1"/>
</dbReference>
<dbReference type="InterPro" id="IPR045279">
    <property type="entry name" value="ARR-like"/>
</dbReference>
<evidence type="ECO:0000256" key="2">
    <source>
        <dbReference type="ARBA" id="ARBA00023012"/>
    </source>
</evidence>
<evidence type="ECO:0000256" key="4">
    <source>
        <dbReference type="ARBA" id="ARBA00023125"/>
    </source>
</evidence>
<dbReference type="SUPFAM" id="SSF52172">
    <property type="entry name" value="CheY-like"/>
    <property type="match status" value="1"/>
</dbReference>
<dbReference type="InterPro" id="IPR009057">
    <property type="entry name" value="Homeodomain-like_sf"/>
</dbReference>
<keyword evidence="4" id="KW-0238">DNA-binding</keyword>
<dbReference type="SUPFAM" id="SSF46689">
    <property type="entry name" value="Homeodomain-like"/>
    <property type="match status" value="1"/>
</dbReference>
<comment type="subcellular location">
    <subcellularLocation>
        <location evidence="1">Nucleus</location>
    </subcellularLocation>
</comment>
<dbReference type="EMBL" id="LFYR01000550">
    <property type="protein sequence ID" value="KMZ73690.1"/>
    <property type="molecule type" value="Genomic_DNA"/>
</dbReference>
<dbReference type="PANTHER" id="PTHR43874:SF67">
    <property type="entry name" value="TWO-COMPONENT RESPONSE REGULATOR ARR2"/>
    <property type="match status" value="1"/>
</dbReference>
<comment type="caution">
    <text evidence="10">The sequence shown here is derived from an EMBL/GenBank/DDBJ whole genome shotgun (WGS) entry which is preliminary data.</text>
</comment>
<dbReference type="Pfam" id="PF00072">
    <property type="entry name" value="Response_reg"/>
    <property type="match status" value="1"/>
</dbReference>
<dbReference type="SMART" id="SM00448">
    <property type="entry name" value="REC"/>
    <property type="match status" value="1"/>
</dbReference>
<dbReference type="GO" id="GO:0003677">
    <property type="term" value="F:DNA binding"/>
    <property type="evidence" value="ECO:0007669"/>
    <property type="project" value="UniProtKB-KW"/>
</dbReference>
<keyword evidence="3" id="KW-0805">Transcription regulation</keyword>
<dbReference type="GO" id="GO:0000160">
    <property type="term" value="P:phosphorelay signal transduction system"/>
    <property type="evidence" value="ECO:0007669"/>
    <property type="project" value="UniProtKB-KW"/>
</dbReference>
<evidence type="ECO:0000313" key="10">
    <source>
        <dbReference type="EMBL" id="KMZ73690.1"/>
    </source>
</evidence>
<evidence type="ECO:0000259" key="9">
    <source>
        <dbReference type="PROSITE" id="PS50110"/>
    </source>
</evidence>
<gene>
    <name evidence="10" type="ORF">ZOSMA_143G00110</name>
</gene>
<evidence type="ECO:0000256" key="1">
    <source>
        <dbReference type="ARBA" id="ARBA00004123"/>
    </source>
</evidence>
<protein>
    <submittedName>
        <fullName evidence="10">Two-component response regulator ARR14</fullName>
    </submittedName>
</protein>
<evidence type="ECO:0000256" key="3">
    <source>
        <dbReference type="ARBA" id="ARBA00023015"/>
    </source>
</evidence>
<sequence>MESLEGLRVLVVDDDATCLQIIGTMLRSCKYIECIDANEALNLLRSHLNCFDLVLTDIEMPGMNGFQLLECILQENTDTPVVMMSVDDKIETMIKSIQKGAYFYLTKPLKMELVMTLWQFVMVKNREKSIGNISQNSMTPSLIDQSNNKGKSIMKAHGKQPIKDNKKVPKEIKPMVVWDSYLHDKFIEAIQIIGPHRAVPKHILEEMNVPGLTRENVASHLQKFRLYIKKRKEKDFHRTFGGNNHGFSNPTQFISMETPPQMAQQHMTTPITQVNNFETYYESLAKNQQMLFNAHNSSLPDVPPNIRIDLSQPVIGMNCNHMGTENAGEGNNQSDIEMEDD</sequence>
<dbReference type="OMA" id="WFINSAV"/>
<keyword evidence="2" id="KW-0902">Two-component regulatory system</keyword>
<feature type="modified residue" description="4-aspartylphosphate" evidence="7">
    <location>
        <position position="57"/>
    </location>
</feature>
<keyword evidence="7" id="KW-0597">Phosphoprotein</keyword>
<organism evidence="10 11">
    <name type="scientific">Zostera marina</name>
    <name type="common">Eelgrass</name>
    <dbReference type="NCBI Taxonomy" id="29655"/>
    <lineage>
        <taxon>Eukaryota</taxon>
        <taxon>Viridiplantae</taxon>
        <taxon>Streptophyta</taxon>
        <taxon>Embryophyta</taxon>
        <taxon>Tracheophyta</taxon>
        <taxon>Spermatophyta</taxon>
        <taxon>Magnoliopsida</taxon>
        <taxon>Liliopsida</taxon>
        <taxon>Zosteraceae</taxon>
        <taxon>Zostera</taxon>
    </lineage>
</organism>
<dbReference type="STRING" id="29655.A0A0K9PZT1"/>
<dbReference type="Gene3D" id="1.10.10.60">
    <property type="entry name" value="Homeodomain-like"/>
    <property type="match status" value="1"/>
</dbReference>
<dbReference type="PANTHER" id="PTHR43874">
    <property type="entry name" value="TWO-COMPONENT RESPONSE REGULATOR"/>
    <property type="match status" value="1"/>
</dbReference>
<dbReference type="InterPro" id="IPR006447">
    <property type="entry name" value="Myb_dom_plants"/>
</dbReference>
<feature type="domain" description="Response regulatory" evidence="9">
    <location>
        <begin position="8"/>
        <end position="122"/>
    </location>
</feature>
<keyword evidence="6" id="KW-0539">Nucleus</keyword>
<dbReference type="FunFam" id="1.10.10.60:FF:000007">
    <property type="entry name" value="Two-component response regulator"/>
    <property type="match status" value="1"/>
</dbReference>
<keyword evidence="5" id="KW-0804">Transcription</keyword>
<evidence type="ECO:0000256" key="7">
    <source>
        <dbReference type="PROSITE-ProRule" id="PRU00169"/>
    </source>
</evidence>
<dbReference type="OrthoDB" id="21225at2759"/>
<dbReference type="Proteomes" id="UP000036987">
    <property type="component" value="Unassembled WGS sequence"/>
</dbReference>
<keyword evidence="11" id="KW-1185">Reference proteome</keyword>
<dbReference type="InterPro" id="IPR001789">
    <property type="entry name" value="Sig_transdc_resp-reg_receiver"/>
</dbReference>
<dbReference type="CDD" id="cd17584">
    <property type="entry name" value="REC_typeB_ARR-like"/>
    <property type="match status" value="1"/>
</dbReference>
<evidence type="ECO:0000256" key="8">
    <source>
        <dbReference type="SAM" id="MobiDB-lite"/>
    </source>
</evidence>
<dbReference type="GO" id="GO:0009736">
    <property type="term" value="P:cytokinin-activated signaling pathway"/>
    <property type="evidence" value="ECO:0007669"/>
    <property type="project" value="InterPro"/>
</dbReference>
<feature type="region of interest" description="Disordered" evidence="8">
    <location>
        <begin position="321"/>
        <end position="341"/>
    </location>
</feature>
<dbReference type="NCBIfam" id="TIGR01557">
    <property type="entry name" value="myb_SHAQKYF"/>
    <property type="match status" value="1"/>
</dbReference>
<evidence type="ECO:0000256" key="5">
    <source>
        <dbReference type="ARBA" id="ARBA00023163"/>
    </source>
</evidence>
<accession>A0A0K9PZT1</accession>
<dbReference type="GO" id="GO:0005634">
    <property type="term" value="C:nucleus"/>
    <property type="evidence" value="ECO:0007669"/>
    <property type="project" value="UniProtKB-SubCell"/>
</dbReference>